<protein>
    <submittedName>
        <fullName evidence="1">Uncharacterized protein</fullName>
    </submittedName>
</protein>
<dbReference type="Proteomes" id="UP000664277">
    <property type="component" value="Unassembled WGS sequence"/>
</dbReference>
<accession>A0A8J7PIQ6</accession>
<dbReference type="EMBL" id="JAFLCK010000009">
    <property type="protein sequence ID" value="MBN8660360.1"/>
    <property type="molecule type" value="Genomic_DNA"/>
</dbReference>
<comment type="caution">
    <text evidence="1">The sequence shown here is derived from an EMBL/GenBank/DDBJ whole genome shotgun (WGS) entry which is preliminary data.</text>
</comment>
<evidence type="ECO:0000313" key="2">
    <source>
        <dbReference type="Proteomes" id="UP000664277"/>
    </source>
</evidence>
<proteinExistence type="predicted"/>
<reference evidence="1" key="1">
    <citation type="submission" date="2021-02" db="EMBL/GenBank/DDBJ databases">
        <title>Genome-Resolved Metagenomics of a Microbial Community Performing Photosynthetic Biological Nutrient Removal.</title>
        <authorList>
            <person name="Mcdaniel E.A."/>
        </authorList>
    </citation>
    <scope>NUCLEOTIDE SEQUENCE</scope>
    <source>
        <strain evidence="1">UWPOB_OBS1</strain>
    </source>
</reference>
<evidence type="ECO:0000313" key="1">
    <source>
        <dbReference type="EMBL" id="MBN8660360.1"/>
    </source>
</evidence>
<organism evidence="1 2">
    <name type="scientific">Candidatus Obscuribacter phosphatis</name>
    <dbReference type="NCBI Taxonomy" id="1906157"/>
    <lineage>
        <taxon>Bacteria</taxon>
        <taxon>Bacillati</taxon>
        <taxon>Candidatus Melainabacteria</taxon>
        <taxon>Candidatus Obscuribacterales</taxon>
        <taxon>Candidatus Obscuribacteraceae</taxon>
        <taxon>Candidatus Obscuribacter</taxon>
    </lineage>
</organism>
<name>A0A8J7PIQ6_9BACT</name>
<dbReference type="AlphaFoldDB" id="A0A8J7PIQ6"/>
<sequence length="111" mass="12787">MSSEKSPDRIQRADSDALETAQAERVGRDFLWHYGRVTRLGSYDVLSETKDRRSVTILWESGGLSCQYGQISDDHWEILKMAFMSTGMISVLSDQTGEDWMYDLRFLEAVR</sequence>
<gene>
    <name evidence="1" type="ORF">J0M35_08370</name>
</gene>